<dbReference type="AlphaFoldDB" id="A0A1J5MRZ9"/>
<dbReference type="Proteomes" id="UP000181901">
    <property type="component" value="Unassembled WGS sequence"/>
</dbReference>
<evidence type="ECO:0000259" key="1">
    <source>
        <dbReference type="Pfam" id="PF25199"/>
    </source>
</evidence>
<evidence type="ECO:0000313" key="2">
    <source>
        <dbReference type="EMBL" id="OIQ49374.1"/>
    </source>
</evidence>
<sequence>MNIKTVNVNILKQHLQMGINLFLGSGFSIYAKDGNGTPLPTGKPLCEELLVHFNQKKLEGMDLSRVCKILESSNRAALIKFLRRRFDVSTIDTRYELIKKVTIKRIFTTNIDNLINKLFEDDTKHYINDVTIQGPSISDKNAIDYIPLHGSITRDSKLVFNPFDLASDFSTDRDKWHFFTEALQRHPTLFIGYGMNDAGVLEALTPETVRGRELKDRWILLQDSDEFDQEELYFEALGFKVIKGDLENFFEFLQEIDIKDSPELAIGATDIVFKEEIPHPDEVPVRPIKEFYLGAAPLWADIFSGKICKTKHYDTIVDNIIAKRNVIILGIPVSGKTTLLMQVASSFQTNCKKLFYDSISEEKAKLVLRKLNGAPALIFIDNFSDDMNAIDIFSKARNIQLVAADRDYNFDIVSHRIDQRQFKIINATPLNEFDMQAIYNNIPDNVRMDQYKLPRVEDGVDPSIFEVVESNTIFPVVRERFSNMLKDLSSQKKLHDLLVMCCYVHSCRTPVSFDMAYSFLRDYVTGYQEVYSLLDSIGSLVIDFSGEYQLRDGEQDHFIPRSSIFSNTILAIISSNDLKSVITRFHTEVTPYRICRYDIFKRRAYDANLISRAFNNWIEGRDFYININSRDESPFVLQQGALYLSNKNKFKESFSWIDDALVLSKNKIFSIRNTHAVILFKANINIDDDSKTVRSTLNQSMEILSECYLSDKRKVYHALTFADFALKYNDKYGDEQSQEYMKKAYEWLQREHKAQPWHRGISRLYRLYSVRMTRT</sequence>
<proteinExistence type="predicted"/>
<dbReference type="InterPro" id="IPR057574">
    <property type="entry name" value="nSTAND_NTPase5_dom"/>
</dbReference>
<organism evidence="2 3">
    <name type="scientific">Pseudodesulfovibrio hydrargyri</name>
    <dbReference type="NCBI Taxonomy" id="2125990"/>
    <lineage>
        <taxon>Bacteria</taxon>
        <taxon>Pseudomonadati</taxon>
        <taxon>Thermodesulfobacteriota</taxon>
        <taxon>Desulfovibrionia</taxon>
        <taxon>Desulfovibrionales</taxon>
        <taxon>Desulfovibrionaceae</taxon>
    </lineage>
</organism>
<feature type="domain" description="Novel STAND NTPase 5" evidence="1">
    <location>
        <begin position="290"/>
        <end position="407"/>
    </location>
</feature>
<dbReference type="SUPFAM" id="SSF52540">
    <property type="entry name" value="P-loop containing nucleoside triphosphate hydrolases"/>
    <property type="match status" value="1"/>
</dbReference>
<comment type="caution">
    <text evidence="2">The sequence shown here is derived from an EMBL/GenBank/DDBJ whole genome shotgun (WGS) entry which is preliminary data.</text>
</comment>
<keyword evidence="3" id="KW-1185">Reference proteome</keyword>
<dbReference type="OrthoDB" id="5521101at2"/>
<reference evidence="2 3" key="1">
    <citation type="submission" date="2015-09" db="EMBL/GenBank/DDBJ databases">
        <title>Genome of Desulfovibrio dechloracetivorans BerOc1, a mercury methylating strain isolated from highly hydrocarbons and metals contaminated coastal sediments.</title>
        <authorList>
            <person name="Goni Urriza M."/>
            <person name="Gassie C."/>
            <person name="Bouchez O."/>
            <person name="Klopp C."/>
            <person name="Ranchou-Peyruse A."/>
            <person name="Remy G."/>
        </authorList>
    </citation>
    <scope>NUCLEOTIDE SEQUENCE [LARGE SCALE GENOMIC DNA]</scope>
    <source>
        <strain evidence="2 3">BerOc1</strain>
    </source>
</reference>
<dbReference type="RefSeq" id="WP_084641178.1">
    <property type="nucleotide sequence ID" value="NZ_LKAQ01000004.1"/>
</dbReference>
<dbReference type="Gene3D" id="3.40.50.300">
    <property type="entry name" value="P-loop containing nucleotide triphosphate hydrolases"/>
    <property type="match status" value="1"/>
</dbReference>
<dbReference type="Pfam" id="PF25199">
    <property type="entry name" value="nSTAND_NTPase5"/>
    <property type="match status" value="1"/>
</dbReference>
<protein>
    <recommendedName>
        <fullName evidence="1">Novel STAND NTPase 5 domain-containing protein</fullName>
    </recommendedName>
</protein>
<dbReference type="Pfam" id="PF13289">
    <property type="entry name" value="SIR2_2"/>
    <property type="match status" value="1"/>
</dbReference>
<dbReference type="InterPro" id="IPR027417">
    <property type="entry name" value="P-loop_NTPase"/>
</dbReference>
<name>A0A1J5MRZ9_9BACT</name>
<accession>A0A1J5MRZ9</accession>
<evidence type="ECO:0000313" key="3">
    <source>
        <dbReference type="Proteomes" id="UP000181901"/>
    </source>
</evidence>
<dbReference type="EMBL" id="LKAQ01000004">
    <property type="protein sequence ID" value="OIQ49374.1"/>
    <property type="molecule type" value="Genomic_DNA"/>
</dbReference>
<gene>
    <name evidence="2" type="ORF">BerOc1_01299</name>
</gene>